<dbReference type="EMBL" id="CH473988">
    <property type="protein sequence ID" value="EDL97337.1"/>
    <property type="molecule type" value="Genomic_DNA"/>
</dbReference>
<evidence type="ECO:0000256" key="1">
    <source>
        <dbReference type="SAM" id="MobiDB-lite"/>
    </source>
</evidence>
<dbReference type="Proteomes" id="UP000234681">
    <property type="component" value="Chromosome 20"/>
</dbReference>
<gene>
    <name evidence="2" type="ORF">rCG_63310</name>
</gene>
<evidence type="ECO:0000313" key="3">
    <source>
        <dbReference type="Proteomes" id="UP000234681"/>
    </source>
</evidence>
<reference evidence="3" key="1">
    <citation type="submission" date="2005-09" db="EMBL/GenBank/DDBJ databases">
        <authorList>
            <person name="Mural R.J."/>
            <person name="Li P.W."/>
            <person name="Adams M.D."/>
            <person name="Amanatides P.G."/>
            <person name="Baden-Tillson H."/>
            <person name="Barnstead M."/>
            <person name="Chin S.H."/>
            <person name="Dew I."/>
            <person name="Evans C.A."/>
            <person name="Ferriera S."/>
            <person name="Flanigan M."/>
            <person name="Fosler C."/>
            <person name="Glodek A."/>
            <person name="Gu Z."/>
            <person name="Holt R.A."/>
            <person name="Jennings D."/>
            <person name="Kraft C.L."/>
            <person name="Lu F."/>
            <person name="Nguyen T."/>
            <person name="Nusskern D.R."/>
            <person name="Pfannkoch C.M."/>
            <person name="Sitter C."/>
            <person name="Sutton G.G."/>
            <person name="Venter J.C."/>
            <person name="Wang Z."/>
            <person name="Woodage T."/>
            <person name="Zheng X.H."/>
            <person name="Zhong F."/>
        </authorList>
    </citation>
    <scope>NUCLEOTIDE SEQUENCE [LARGE SCALE GENOMIC DNA]</scope>
    <source>
        <strain>BN</strain>
        <strain evidence="3">Sprague-Dawley</strain>
    </source>
</reference>
<accession>A6JKX1</accession>
<evidence type="ECO:0000313" key="2">
    <source>
        <dbReference type="EMBL" id="EDL97337.1"/>
    </source>
</evidence>
<sequence length="98" mass="10367">MDLPSPSGSAAKLHLGVRTKPWPDQTKELEPVLGHSQDPETIAMSHQLARVPGTCAAAAQARLGLHTVTVPAPPLRSPGLCSHKAHTQRPVYLGTLLP</sequence>
<dbReference type="AlphaFoldDB" id="A6JKX1"/>
<feature type="region of interest" description="Disordered" evidence="1">
    <location>
        <begin position="1"/>
        <end position="24"/>
    </location>
</feature>
<name>A6JKX1_RAT</name>
<proteinExistence type="predicted"/>
<protein>
    <submittedName>
        <fullName evidence="2">RCG63310</fullName>
    </submittedName>
</protein>
<organism evidence="2 3">
    <name type="scientific">Rattus norvegicus</name>
    <name type="common">Rat</name>
    <dbReference type="NCBI Taxonomy" id="10116"/>
    <lineage>
        <taxon>Eukaryota</taxon>
        <taxon>Metazoa</taxon>
        <taxon>Chordata</taxon>
        <taxon>Craniata</taxon>
        <taxon>Vertebrata</taxon>
        <taxon>Euteleostomi</taxon>
        <taxon>Mammalia</taxon>
        <taxon>Eutheria</taxon>
        <taxon>Euarchontoglires</taxon>
        <taxon>Glires</taxon>
        <taxon>Rodentia</taxon>
        <taxon>Myomorpha</taxon>
        <taxon>Muroidea</taxon>
        <taxon>Muridae</taxon>
        <taxon>Murinae</taxon>
        <taxon>Rattus</taxon>
    </lineage>
</organism>